<evidence type="ECO:0000256" key="1">
    <source>
        <dbReference type="SAM" id="Phobius"/>
    </source>
</evidence>
<keyword evidence="1" id="KW-0812">Transmembrane</keyword>
<keyword evidence="1" id="KW-1133">Transmembrane helix</keyword>
<evidence type="ECO:0000313" key="2">
    <source>
        <dbReference type="EMBL" id="EXY88841.1"/>
    </source>
</evidence>
<dbReference type="Proteomes" id="UP000020773">
    <property type="component" value="Unassembled WGS sequence"/>
</dbReference>
<dbReference type="AlphaFoldDB" id="A0A015V0L5"/>
<protein>
    <recommendedName>
        <fullName evidence="4">Transmembrane protein</fullName>
    </recommendedName>
</protein>
<evidence type="ECO:0008006" key="4">
    <source>
        <dbReference type="Google" id="ProtNLM"/>
    </source>
</evidence>
<feature type="transmembrane region" description="Helical" evidence="1">
    <location>
        <begin position="25"/>
        <end position="45"/>
    </location>
</feature>
<gene>
    <name evidence="2" type="ORF">M125_4468</name>
</gene>
<name>A0A015V0L5_BACFG</name>
<organism evidence="2 3">
    <name type="scientific">Bacteroides fragilis str. 3998T(B)3</name>
    <dbReference type="NCBI Taxonomy" id="1339316"/>
    <lineage>
        <taxon>Bacteria</taxon>
        <taxon>Pseudomonadati</taxon>
        <taxon>Bacteroidota</taxon>
        <taxon>Bacteroidia</taxon>
        <taxon>Bacteroidales</taxon>
        <taxon>Bacteroidaceae</taxon>
        <taxon>Bacteroides</taxon>
    </lineage>
</organism>
<proteinExistence type="predicted"/>
<reference evidence="2 3" key="1">
    <citation type="submission" date="2014-02" db="EMBL/GenBank/DDBJ databases">
        <authorList>
            <person name="Sears C."/>
            <person name="Carroll K."/>
            <person name="Sack B.R."/>
            <person name="Qadri F."/>
            <person name="Myers L.L."/>
            <person name="Chung G.-T."/>
            <person name="Escheverria P."/>
            <person name="Fraser C.M."/>
            <person name="Sadzewicz L."/>
            <person name="Shefchek K.A."/>
            <person name="Tallon L."/>
            <person name="Das S.P."/>
            <person name="Daugherty S."/>
            <person name="Mongodin E.F."/>
        </authorList>
    </citation>
    <scope>NUCLEOTIDE SEQUENCE [LARGE SCALE GENOMIC DNA]</scope>
    <source>
        <strain evidence="3">3998T(B)3</strain>
    </source>
</reference>
<evidence type="ECO:0000313" key="3">
    <source>
        <dbReference type="Proteomes" id="UP000020773"/>
    </source>
</evidence>
<dbReference type="EMBL" id="JGDB01000265">
    <property type="protein sequence ID" value="EXY88841.1"/>
    <property type="molecule type" value="Genomic_DNA"/>
</dbReference>
<keyword evidence="1" id="KW-0472">Membrane</keyword>
<sequence>MFLILIFKLKYCSEQYLSKKGNRHFNCIIMIVVPVSGFTLKFFVFGKTEIITN</sequence>
<comment type="caution">
    <text evidence="2">The sequence shown here is derived from an EMBL/GenBank/DDBJ whole genome shotgun (WGS) entry which is preliminary data.</text>
</comment>
<accession>A0A015V0L5</accession>